<keyword evidence="1" id="KW-0418">Kinase</keyword>
<dbReference type="SUPFAM" id="SSF52540">
    <property type="entry name" value="P-loop containing nucleoside triphosphate hydrolases"/>
    <property type="match status" value="1"/>
</dbReference>
<proteinExistence type="predicted"/>
<organism evidence="1 2">
    <name type="scientific">Donghicola eburneus</name>
    <dbReference type="NCBI Taxonomy" id="393278"/>
    <lineage>
        <taxon>Bacteria</taxon>
        <taxon>Pseudomonadati</taxon>
        <taxon>Pseudomonadota</taxon>
        <taxon>Alphaproteobacteria</taxon>
        <taxon>Rhodobacterales</taxon>
        <taxon>Roseobacteraceae</taxon>
        <taxon>Donghicola</taxon>
    </lineage>
</organism>
<dbReference type="AlphaFoldDB" id="A0A1M4N0B5"/>
<protein>
    <submittedName>
        <fullName evidence="1">Putative gamma-glutamyl kinase</fullName>
    </submittedName>
</protein>
<accession>A0A1M4N0B5</accession>
<dbReference type="EMBL" id="FMJB01000055">
    <property type="protein sequence ID" value="SCM68290.1"/>
    <property type="molecule type" value="Genomic_DNA"/>
</dbReference>
<evidence type="ECO:0000313" key="2">
    <source>
        <dbReference type="Proteomes" id="UP000184085"/>
    </source>
</evidence>
<dbReference type="Proteomes" id="UP000184085">
    <property type="component" value="Unassembled WGS sequence"/>
</dbReference>
<dbReference type="Gene3D" id="3.40.50.300">
    <property type="entry name" value="P-loop containing nucleotide triphosphate hydrolases"/>
    <property type="match status" value="1"/>
</dbReference>
<keyword evidence="1" id="KW-0808">Transferase</keyword>
<sequence>MLVFWKQNLALLSVPKTGTTALEAALSPAADIVMSNPPELKHLPVYRYTRFMEKMFDKATGRKPETVAVVREPIDWLGSWYRYRQRPELNGRPNSTAKVDFDEFVLEYTKGKPAPFANVGSQARFLAGDNDALCGVTHLFRYDQLDRLYSFLEERLDLRFNTEQMNVSPRRDIALSPEVAQHLRHKCAREFELYESVT</sequence>
<dbReference type="GO" id="GO:0016301">
    <property type="term" value="F:kinase activity"/>
    <property type="evidence" value="ECO:0007669"/>
    <property type="project" value="UniProtKB-KW"/>
</dbReference>
<dbReference type="InterPro" id="IPR027417">
    <property type="entry name" value="P-loop_NTPase"/>
</dbReference>
<keyword evidence="2" id="KW-1185">Reference proteome</keyword>
<evidence type="ECO:0000313" key="1">
    <source>
        <dbReference type="EMBL" id="SCM68290.1"/>
    </source>
</evidence>
<name>A0A1M4N0B5_9RHOB</name>
<gene>
    <name evidence="1" type="ORF">KARMA_2506</name>
</gene>
<reference evidence="2" key="1">
    <citation type="submission" date="2016-09" db="EMBL/GenBank/DDBJ databases">
        <authorList>
            <person name="Wibberg D."/>
        </authorList>
    </citation>
    <scope>NUCLEOTIDE SEQUENCE [LARGE SCALE GENOMIC DNA]</scope>
</reference>